<dbReference type="Proteomes" id="UP001385951">
    <property type="component" value="Unassembled WGS sequence"/>
</dbReference>
<dbReference type="AlphaFoldDB" id="A0AAW0GGK7"/>
<reference evidence="1 2" key="1">
    <citation type="submission" date="2022-09" db="EMBL/GenBank/DDBJ databases">
        <authorList>
            <person name="Palmer J.M."/>
        </authorList>
    </citation>
    <scope>NUCLEOTIDE SEQUENCE [LARGE SCALE GENOMIC DNA]</scope>
    <source>
        <strain evidence="1 2">DSM 7382</strain>
    </source>
</reference>
<comment type="caution">
    <text evidence="1">The sequence shown here is derived from an EMBL/GenBank/DDBJ whole genome shotgun (WGS) entry which is preliminary data.</text>
</comment>
<dbReference type="EMBL" id="JASBNA010000005">
    <property type="protein sequence ID" value="KAK7691901.1"/>
    <property type="molecule type" value="Genomic_DNA"/>
</dbReference>
<sequence>MIIQTSSKAGHAELIDTTGAQHCSLLNNTGPDGGGRCQGYASSGCFIYIGRDTLTKWKLTSNLNIPHRIWAHNRDNEMLLLDIITYRYRRIHASNCIFALDDLQSPRETNVRCRSVHVSI</sequence>
<evidence type="ECO:0000313" key="2">
    <source>
        <dbReference type="Proteomes" id="UP001385951"/>
    </source>
</evidence>
<accession>A0AAW0GGK7</accession>
<keyword evidence="2" id="KW-1185">Reference proteome</keyword>
<name>A0AAW0GGK7_9APHY</name>
<proteinExistence type="predicted"/>
<gene>
    <name evidence="1" type="ORF">QCA50_005306</name>
</gene>
<organism evidence="1 2">
    <name type="scientific">Cerrena zonata</name>
    <dbReference type="NCBI Taxonomy" id="2478898"/>
    <lineage>
        <taxon>Eukaryota</taxon>
        <taxon>Fungi</taxon>
        <taxon>Dikarya</taxon>
        <taxon>Basidiomycota</taxon>
        <taxon>Agaricomycotina</taxon>
        <taxon>Agaricomycetes</taxon>
        <taxon>Polyporales</taxon>
        <taxon>Cerrenaceae</taxon>
        <taxon>Cerrena</taxon>
    </lineage>
</organism>
<evidence type="ECO:0000313" key="1">
    <source>
        <dbReference type="EMBL" id="KAK7691901.1"/>
    </source>
</evidence>
<protein>
    <submittedName>
        <fullName evidence="1">Uncharacterized protein</fullName>
    </submittedName>
</protein>